<protein>
    <submittedName>
        <fullName evidence="1">Uncharacterized protein</fullName>
    </submittedName>
</protein>
<gene>
    <name evidence="1" type="ORF">WR25_25630</name>
</gene>
<dbReference type="Proteomes" id="UP000218231">
    <property type="component" value="Unassembled WGS sequence"/>
</dbReference>
<reference evidence="1 2" key="1">
    <citation type="journal article" date="2017" name="Curr. Biol.">
        <title>Genome architecture and evolution of a unichromosomal asexual nematode.</title>
        <authorList>
            <person name="Fradin H."/>
            <person name="Zegar C."/>
            <person name="Gutwein M."/>
            <person name="Lucas J."/>
            <person name="Kovtun M."/>
            <person name="Corcoran D."/>
            <person name="Baugh L.R."/>
            <person name="Kiontke K."/>
            <person name="Gunsalus K."/>
            <person name="Fitch D.H."/>
            <person name="Piano F."/>
        </authorList>
    </citation>
    <scope>NUCLEOTIDE SEQUENCE [LARGE SCALE GENOMIC DNA]</scope>
    <source>
        <strain evidence="1">PF1309</strain>
    </source>
</reference>
<organism evidence="1 2">
    <name type="scientific">Diploscapter pachys</name>
    <dbReference type="NCBI Taxonomy" id="2018661"/>
    <lineage>
        <taxon>Eukaryota</taxon>
        <taxon>Metazoa</taxon>
        <taxon>Ecdysozoa</taxon>
        <taxon>Nematoda</taxon>
        <taxon>Chromadorea</taxon>
        <taxon>Rhabditida</taxon>
        <taxon>Rhabditina</taxon>
        <taxon>Rhabditomorpha</taxon>
        <taxon>Rhabditoidea</taxon>
        <taxon>Rhabditidae</taxon>
        <taxon>Diploscapter</taxon>
    </lineage>
</organism>
<dbReference type="EMBL" id="LIAE01009487">
    <property type="protein sequence ID" value="PAV69560.1"/>
    <property type="molecule type" value="Genomic_DNA"/>
</dbReference>
<dbReference type="AlphaFoldDB" id="A0A2A2K6N0"/>
<evidence type="ECO:0000313" key="1">
    <source>
        <dbReference type="EMBL" id="PAV69560.1"/>
    </source>
</evidence>
<keyword evidence="2" id="KW-1185">Reference proteome</keyword>
<sequence length="362" mass="40003">MPTSTSGPTPCARSLCARRRARRLLLDQRVSALGARVALHISLPRPQLCRIEQRQLRHALGVIRTDALQQVAPMPADALDRGHIEQRGGIGERRNQPTLVLGRVEDQVELGAVQQGLEGGQQQHEQGHPLLARQGLESLRQGGIDIDAQTCALEALHRRPRAVDRQLQQRLLARQLLAPAQALVQADQLVHQDRRGPAIGNDMVHGQDQHMLFRPQHQQPDPQQRTMLQEPLALLCIGKRCPVRRVPSEDRGDPVEVDTLALEQGCQCLALPGGQRLYGVEQLLHFELRRFKASKDLVSSSWALATCPDLRSTTWLKSASVACSNSSLRLRSTPSCSRTRPITWTISSECPPRSPPACAPAP</sequence>
<comment type="caution">
    <text evidence="1">The sequence shown here is derived from an EMBL/GenBank/DDBJ whole genome shotgun (WGS) entry which is preliminary data.</text>
</comment>
<name>A0A2A2K6N0_9BILA</name>
<accession>A0A2A2K6N0</accession>
<evidence type="ECO:0000313" key="2">
    <source>
        <dbReference type="Proteomes" id="UP000218231"/>
    </source>
</evidence>
<proteinExistence type="predicted"/>